<evidence type="ECO:0000313" key="3">
    <source>
        <dbReference type="Proteomes" id="UP000266841"/>
    </source>
</evidence>
<evidence type="ECO:0000313" key="2">
    <source>
        <dbReference type="EMBL" id="EJK53777.1"/>
    </source>
</evidence>
<evidence type="ECO:0000256" key="1">
    <source>
        <dbReference type="SAM" id="MobiDB-lite"/>
    </source>
</evidence>
<dbReference type="Proteomes" id="UP000266841">
    <property type="component" value="Unassembled WGS sequence"/>
</dbReference>
<reference evidence="2 3" key="1">
    <citation type="journal article" date="2012" name="Genome Biol.">
        <title>Genome and low-iron response of an oceanic diatom adapted to chronic iron limitation.</title>
        <authorList>
            <person name="Lommer M."/>
            <person name="Specht M."/>
            <person name="Roy A.S."/>
            <person name="Kraemer L."/>
            <person name="Andreson R."/>
            <person name="Gutowska M.A."/>
            <person name="Wolf J."/>
            <person name="Bergner S.V."/>
            <person name="Schilhabel M.B."/>
            <person name="Klostermeier U.C."/>
            <person name="Beiko R.G."/>
            <person name="Rosenstiel P."/>
            <person name="Hippler M."/>
            <person name="Laroche J."/>
        </authorList>
    </citation>
    <scope>NUCLEOTIDE SEQUENCE [LARGE SCALE GENOMIC DNA]</scope>
    <source>
        <strain evidence="2 3">CCMP1005</strain>
    </source>
</reference>
<keyword evidence="3" id="KW-1185">Reference proteome</keyword>
<accession>K0S4G2</accession>
<feature type="compositionally biased region" description="Basic and acidic residues" evidence="1">
    <location>
        <begin position="74"/>
        <end position="87"/>
    </location>
</feature>
<gene>
    <name evidence="2" type="ORF">THAOC_26709</name>
</gene>
<feature type="non-terminal residue" evidence="2">
    <location>
        <position position="1"/>
    </location>
</feature>
<dbReference type="EMBL" id="AGNL01037029">
    <property type="protein sequence ID" value="EJK53777.1"/>
    <property type="molecule type" value="Genomic_DNA"/>
</dbReference>
<name>K0S4G2_THAOC</name>
<organism evidence="2 3">
    <name type="scientific">Thalassiosira oceanica</name>
    <name type="common">Marine diatom</name>
    <dbReference type="NCBI Taxonomy" id="159749"/>
    <lineage>
        <taxon>Eukaryota</taxon>
        <taxon>Sar</taxon>
        <taxon>Stramenopiles</taxon>
        <taxon>Ochrophyta</taxon>
        <taxon>Bacillariophyta</taxon>
        <taxon>Coscinodiscophyceae</taxon>
        <taxon>Thalassiosirophycidae</taxon>
        <taxon>Thalassiosirales</taxon>
        <taxon>Thalassiosiraceae</taxon>
        <taxon>Thalassiosira</taxon>
    </lineage>
</organism>
<proteinExistence type="predicted"/>
<dbReference type="AlphaFoldDB" id="K0S4G2"/>
<protein>
    <submittedName>
        <fullName evidence="2">Uncharacterized protein</fullName>
    </submittedName>
</protein>
<sequence length="149" mass="16568">MFERIECVNVDATGRPRMDWVCSRGFTLEGTHSMLLDPQRELPTRPNWGSRKAATEVGIVNLTHLAKDGSNPAHRKEDQADDPHPELVAEKKNLPAGINSSSFAPAPPDHQKIPYRTSPLLVSRVLTLSRVVPCLHVDVMAGPYKRRAK</sequence>
<feature type="region of interest" description="Disordered" evidence="1">
    <location>
        <begin position="65"/>
        <end position="87"/>
    </location>
</feature>
<comment type="caution">
    <text evidence="2">The sequence shown here is derived from an EMBL/GenBank/DDBJ whole genome shotgun (WGS) entry which is preliminary data.</text>
</comment>